<reference evidence="2" key="1">
    <citation type="submission" date="2015-04" db="UniProtKB">
        <authorList>
            <consortium name="EnsemblPlants"/>
        </authorList>
    </citation>
    <scope>IDENTIFICATION</scope>
    <source>
        <strain evidence="2">SL10</strain>
    </source>
</reference>
<keyword evidence="3" id="KW-1185">Reference proteome</keyword>
<proteinExistence type="predicted"/>
<sequence>MSRLLRTPVGRGESGAAAHRQSGDAEAPVHGALMPCTALVGRDGRRVARRRSGVAEAPACAAS</sequence>
<organism evidence="2">
    <name type="scientific">Oryza nivara</name>
    <name type="common">Indian wild rice</name>
    <name type="synonym">Oryza sativa f. spontanea</name>
    <dbReference type="NCBI Taxonomy" id="4536"/>
    <lineage>
        <taxon>Eukaryota</taxon>
        <taxon>Viridiplantae</taxon>
        <taxon>Streptophyta</taxon>
        <taxon>Embryophyta</taxon>
        <taxon>Tracheophyta</taxon>
        <taxon>Spermatophyta</taxon>
        <taxon>Magnoliopsida</taxon>
        <taxon>Liliopsida</taxon>
        <taxon>Poales</taxon>
        <taxon>Poaceae</taxon>
        <taxon>BOP clade</taxon>
        <taxon>Oryzoideae</taxon>
        <taxon>Oryzeae</taxon>
        <taxon>Oryzinae</taxon>
        <taxon>Oryza</taxon>
    </lineage>
</organism>
<dbReference type="EnsemblPlants" id="ONIVA01G19630.1">
    <property type="protein sequence ID" value="ONIVA01G19630.1"/>
    <property type="gene ID" value="ONIVA01G19630"/>
</dbReference>
<dbReference type="Gramene" id="ONIVA01G19630.1">
    <property type="protein sequence ID" value="ONIVA01G19630.1"/>
    <property type="gene ID" value="ONIVA01G19630"/>
</dbReference>
<evidence type="ECO:0000313" key="3">
    <source>
        <dbReference type="Proteomes" id="UP000006591"/>
    </source>
</evidence>
<feature type="region of interest" description="Disordered" evidence="1">
    <location>
        <begin position="1"/>
        <end position="29"/>
    </location>
</feature>
<dbReference type="HOGENOM" id="CLU_2889660_0_0_1"/>
<protein>
    <submittedName>
        <fullName evidence="2">Uncharacterized protein</fullName>
    </submittedName>
</protein>
<evidence type="ECO:0000256" key="1">
    <source>
        <dbReference type="SAM" id="MobiDB-lite"/>
    </source>
</evidence>
<dbReference type="AlphaFoldDB" id="A0A0E0FM94"/>
<dbReference type="Proteomes" id="UP000006591">
    <property type="component" value="Chromosome 1"/>
</dbReference>
<evidence type="ECO:0000313" key="2">
    <source>
        <dbReference type="EnsemblPlants" id="ONIVA01G19630.1"/>
    </source>
</evidence>
<reference evidence="2" key="2">
    <citation type="submission" date="2018-04" db="EMBL/GenBank/DDBJ databases">
        <title>OnivRS2 (Oryza nivara Reference Sequence Version 2).</title>
        <authorList>
            <person name="Zhang J."/>
            <person name="Kudrna D."/>
            <person name="Lee S."/>
            <person name="Talag J."/>
            <person name="Rajasekar S."/>
            <person name="Welchert J."/>
            <person name="Hsing Y.-I."/>
            <person name="Wing R.A."/>
        </authorList>
    </citation>
    <scope>NUCLEOTIDE SEQUENCE [LARGE SCALE GENOMIC DNA]</scope>
</reference>
<accession>A0A0E0FM94</accession>
<name>A0A0E0FM94_ORYNI</name>